<gene>
    <name evidence="2" type="ORF">GTP23_12010</name>
</gene>
<protein>
    <submittedName>
        <fullName evidence="2">Methyltransferase domain-containing protein</fullName>
    </submittedName>
</protein>
<dbReference type="Gene3D" id="3.40.50.150">
    <property type="entry name" value="Vaccinia Virus protein VP39"/>
    <property type="match status" value="1"/>
</dbReference>
<dbReference type="AlphaFoldDB" id="A0A845I234"/>
<keyword evidence="2" id="KW-0489">Methyltransferase</keyword>
<dbReference type="CDD" id="cd02440">
    <property type="entry name" value="AdoMet_MTases"/>
    <property type="match status" value="1"/>
</dbReference>
<reference evidence="2" key="1">
    <citation type="submission" date="2019-12" db="EMBL/GenBank/DDBJ databases">
        <title>Novel species isolated from a subtropical stream in China.</title>
        <authorList>
            <person name="Lu H."/>
        </authorList>
    </citation>
    <scope>NUCLEOTIDE SEQUENCE [LARGE SCALE GENOMIC DNA]</scope>
    <source>
        <strain evidence="2">FT93W</strain>
    </source>
</reference>
<evidence type="ECO:0000259" key="1">
    <source>
        <dbReference type="Pfam" id="PF13649"/>
    </source>
</evidence>
<proteinExistence type="predicted"/>
<dbReference type="RefSeq" id="WP_161035321.1">
    <property type="nucleotide sequence ID" value="NZ_WWCL01000002.1"/>
</dbReference>
<dbReference type="Pfam" id="PF13649">
    <property type="entry name" value="Methyltransf_25"/>
    <property type="match status" value="1"/>
</dbReference>
<dbReference type="SUPFAM" id="SSF53335">
    <property type="entry name" value="S-adenosyl-L-methionine-dependent methyltransferases"/>
    <property type="match status" value="1"/>
</dbReference>
<dbReference type="EMBL" id="WWCL01000002">
    <property type="protein sequence ID" value="MYN45771.1"/>
    <property type="molecule type" value="Genomic_DNA"/>
</dbReference>
<organism evidence="2 3">
    <name type="scientific">Duganella fentianensis</name>
    <dbReference type="NCBI Taxonomy" id="2692177"/>
    <lineage>
        <taxon>Bacteria</taxon>
        <taxon>Pseudomonadati</taxon>
        <taxon>Pseudomonadota</taxon>
        <taxon>Betaproteobacteria</taxon>
        <taxon>Burkholderiales</taxon>
        <taxon>Oxalobacteraceae</taxon>
        <taxon>Telluria group</taxon>
        <taxon>Duganella</taxon>
    </lineage>
</organism>
<evidence type="ECO:0000313" key="3">
    <source>
        <dbReference type="Proteomes" id="UP000444316"/>
    </source>
</evidence>
<evidence type="ECO:0000313" key="2">
    <source>
        <dbReference type="EMBL" id="MYN45771.1"/>
    </source>
</evidence>
<dbReference type="InterPro" id="IPR029063">
    <property type="entry name" value="SAM-dependent_MTases_sf"/>
</dbReference>
<keyword evidence="3" id="KW-1185">Reference proteome</keyword>
<dbReference type="InterPro" id="IPR041698">
    <property type="entry name" value="Methyltransf_25"/>
</dbReference>
<feature type="domain" description="Methyltransferase" evidence="1">
    <location>
        <begin position="141"/>
        <end position="221"/>
    </location>
</feature>
<accession>A0A845I234</accession>
<dbReference type="Proteomes" id="UP000444316">
    <property type="component" value="Unassembled WGS sequence"/>
</dbReference>
<keyword evidence="2" id="KW-0808">Transferase</keyword>
<comment type="caution">
    <text evidence="2">The sequence shown here is derived from an EMBL/GenBank/DDBJ whole genome shotgun (WGS) entry which is preliminary data.</text>
</comment>
<dbReference type="GO" id="GO:0008168">
    <property type="term" value="F:methyltransferase activity"/>
    <property type="evidence" value="ECO:0007669"/>
    <property type="project" value="UniProtKB-KW"/>
</dbReference>
<sequence length="329" mass="35370">MENIDELDMAIGRYFAFALVGRMLEAGLYDALSRGAPKKELAATCNMEPHIFDAALHYTVRYSGLIQLDSYGQVALSDFLKSSDTARFRMLKFLGAYNACVTRPGVSNTETGLLALAYRQLARRAPSQLVSLLAELRPRNVLEIGCGSAPVLRALAVQDTSVSGLAVDNDVNMVALARELVLEQRLSDRITVSVASLLQLAKCPPTAHAPFDTVVLRSVLNGSFAEGTEPVRLLSAIASTYQEAQIVISEYLSQLGTSAGAANGSVQTLSHDLIQVFSGQGLPPANLKDWDAIYSAAGVRRLARRVDRSLAGITQFTDIVVAQPVEVNA</sequence>
<dbReference type="GO" id="GO:0032259">
    <property type="term" value="P:methylation"/>
    <property type="evidence" value="ECO:0007669"/>
    <property type="project" value="UniProtKB-KW"/>
</dbReference>
<name>A0A845I234_9BURK</name>